<protein>
    <submittedName>
        <fullName evidence="2">Uncharacterized protein</fullName>
    </submittedName>
</protein>
<comment type="caution">
    <text evidence="2">The sequence shown here is derived from an EMBL/GenBank/DDBJ whole genome shotgun (WGS) entry which is preliminary data.</text>
</comment>
<dbReference type="Proteomes" id="UP001054945">
    <property type="component" value="Unassembled WGS sequence"/>
</dbReference>
<proteinExistence type="predicted"/>
<evidence type="ECO:0000313" key="2">
    <source>
        <dbReference type="EMBL" id="GIX86786.1"/>
    </source>
</evidence>
<organism evidence="2 3">
    <name type="scientific">Caerostris extrusa</name>
    <name type="common">Bark spider</name>
    <name type="synonym">Caerostris bankana</name>
    <dbReference type="NCBI Taxonomy" id="172846"/>
    <lineage>
        <taxon>Eukaryota</taxon>
        <taxon>Metazoa</taxon>
        <taxon>Ecdysozoa</taxon>
        <taxon>Arthropoda</taxon>
        <taxon>Chelicerata</taxon>
        <taxon>Arachnida</taxon>
        <taxon>Araneae</taxon>
        <taxon>Araneomorphae</taxon>
        <taxon>Entelegynae</taxon>
        <taxon>Araneoidea</taxon>
        <taxon>Araneidae</taxon>
        <taxon>Caerostris</taxon>
    </lineage>
</organism>
<keyword evidence="1" id="KW-0472">Membrane</keyword>
<dbReference type="AlphaFoldDB" id="A0AAV4NT16"/>
<gene>
    <name evidence="2" type="ORF">CEXT_616121</name>
</gene>
<dbReference type="EMBL" id="BPLR01021171">
    <property type="protein sequence ID" value="GIX86786.1"/>
    <property type="molecule type" value="Genomic_DNA"/>
</dbReference>
<accession>A0AAV4NT16</accession>
<sequence length="86" mass="9430">AGKKAIKEADRTQVSPNKTDWIIAVTLVAPLLESGNLFNFRFQGRKQIKFSMGDTSPVIKIHSFAATAAACDLWKEKLQVKIGGIN</sequence>
<reference evidence="2 3" key="1">
    <citation type="submission" date="2021-06" db="EMBL/GenBank/DDBJ databases">
        <title>Caerostris extrusa draft genome.</title>
        <authorList>
            <person name="Kono N."/>
            <person name="Arakawa K."/>
        </authorList>
    </citation>
    <scope>NUCLEOTIDE SEQUENCE [LARGE SCALE GENOMIC DNA]</scope>
</reference>
<keyword evidence="1" id="KW-1133">Transmembrane helix</keyword>
<feature type="transmembrane region" description="Helical" evidence="1">
    <location>
        <begin position="21"/>
        <end position="42"/>
    </location>
</feature>
<feature type="non-terminal residue" evidence="2">
    <location>
        <position position="1"/>
    </location>
</feature>
<evidence type="ECO:0000313" key="3">
    <source>
        <dbReference type="Proteomes" id="UP001054945"/>
    </source>
</evidence>
<name>A0AAV4NT16_CAEEX</name>
<evidence type="ECO:0000256" key="1">
    <source>
        <dbReference type="SAM" id="Phobius"/>
    </source>
</evidence>
<keyword evidence="3" id="KW-1185">Reference proteome</keyword>
<keyword evidence="1" id="KW-0812">Transmembrane</keyword>